<gene>
    <name evidence="2" type="ORF">KIF53_04665</name>
</gene>
<evidence type="ECO:0000256" key="1">
    <source>
        <dbReference type="SAM" id="MobiDB-lite"/>
    </source>
</evidence>
<feature type="region of interest" description="Disordered" evidence="1">
    <location>
        <begin position="196"/>
        <end position="241"/>
    </location>
</feature>
<sequence>MSVITPQSSVSRLDLWQRTSIAAKPSTDAAPSSSSADAQAQSQAARLSTAPNDLQQALNRGWQDYMQKLRVDLNRPAQRQSPQADDIQKKMLKQQADALRQMMMVTRDKASLRALATQLARLARELKDLVSSMTQNAADQQMAVNVGGDQASGGAAASSAAEASAGSDAGSGGDSDAQAASAEAAAAASSAQAAPAAADGADAQQAASGQNTAQEASAADANANAQAPGQTDAQGDSGNVDPQAALRNMLANGNPVAGDPDIEQIRQVLKMVQAFIKQMAQQLQTQKDPNSRDLKDDMKRADKDLEDVDKILKGGPEAMAALNGQMDVNINVSADAGAANA</sequence>
<organism evidence="2 3">
    <name type="scientific">Chromobacterium subtsugae</name>
    <dbReference type="NCBI Taxonomy" id="251747"/>
    <lineage>
        <taxon>Bacteria</taxon>
        <taxon>Pseudomonadati</taxon>
        <taxon>Pseudomonadota</taxon>
        <taxon>Betaproteobacteria</taxon>
        <taxon>Neisseriales</taxon>
        <taxon>Chromobacteriaceae</taxon>
        <taxon>Chromobacterium</taxon>
    </lineage>
</organism>
<dbReference type="EMBL" id="JAHDTB010000003">
    <property type="protein sequence ID" value="MBW8286916.1"/>
    <property type="molecule type" value="Genomic_DNA"/>
</dbReference>
<feature type="compositionally biased region" description="Low complexity" evidence="1">
    <location>
        <begin position="22"/>
        <end position="50"/>
    </location>
</feature>
<feature type="compositionally biased region" description="Polar residues" evidence="1">
    <location>
        <begin position="228"/>
        <end position="237"/>
    </location>
</feature>
<reference evidence="2 3" key="1">
    <citation type="submission" date="2021-05" db="EMBL/GenBank/DDBJ databases">
        <title>Draft Whole Genome Sequencing Of Biosensor Chromobacterium violaceum Strain CV026 Reveals A Regulatory RNA In Chromobacterium violaceum Phenotype Regulatory Network.</title>
        <authorList>
            <person name="Hong K.W."/>
            <person name="Chan K.G."/>
            <person name="Chang C.-Y."/>
        </authorList>
    </citation>
    <scope>NUCLEOTIDE SEQUENCE [LARGE SCALE GENOMIC DNA]</scope>
    <source>
        <strain evidence="2 3">ATCC 31532</strain>
    </source>
</reference>
<dbReference type="RefSeq" id="WP_043574205.1">
    <property type="nucleotide sequence ID" value="NZ_CP142381.1"/>
</dbReference>
<protein>
    <submittedName>
        <fullName evidence="2">Uncharacterized protein</fullName>
    </submittedName>
</protein>
<evidence type="ECO:0000313" key="2">
    <source>
        <dbReference type="EMBL" id="MBW8286916.1"/>
    </source>
</evidence>
<feature type="region of interest" description="Disordered" evidence="1">
    <location>
        <begin position="164"/>
        <end position="183"/>
    </location>
</feature>
<dbReference type="Proteomes" id="UP000711178">
    <property type="component" value="Unassembled WGS sequence"/>
</dbReference>
<comment type="caution">
    <text evidence="2">The sequence shown here is derived from an EMBL/GenBank/DDBJ whole genome shotgun (WGS) entry which is preliminary data.</text>
</comment>
<proteinExistence type="predicted"/>
<accession>A0ABS7FAA8</accession>
<evidence type="ECO:0000313" key="3">
    <source>
        <dbReference type="Proteomes" id="UP000711178"/>
    </source>
</evidence>
<feature type="compositionally biased region" description="Low complexity" evidence="1">
    <location>
        <begin position="196"/>
        <end position="227"/>
    </location>
</feature>
<dbReference type="GeneID" id="89684882"/>
<keyword evidence="3" id="KW-1185">Reference proteome</keyword>
<feature type="region of interest" description="Disordered" evidence="1">
    <location>
        <begin position="22"/>
        <end position="51"/>
    </location>
</feature>
<name>A0ABS7FAA8_9NEIS</name>